<keyword evidence="2" id="KW-1185">Reference proteome</keyword>
<evidence type="ECO:0000313" key="2">
    <source>
        <dbReference type="Proteomes" id="UP000185490"/>
    </source>
</evidence>
<protein>
    <submittedName>
        <fullName evidence="1">Uncharacterized protein</fullName>
    </submittedName>
</protein>
<evidence type="ECO:0000313" key="1">
    <source>
        <dbReference type="EMBL" id="APT74922.1"/>
    </source>
</evidence>
<proteinExistence type="predicted"/>
<accession>A0ABM6GHA5</accession>
<dbReference type="Proteomes" id="UP000185490">
    <property type="component" value="Chromosome"/>
</dbReference>
<organism evidence="1 2">
    <name type="scientific">Thermosipho melanesiensis</name>
    <dbReference type="NCBI Taxonomy" id="46541"/>
    <lineage>
        <taxon>Bacteria</taxon>
        <taxon>Thermotogati</taxon>
        <taxon>Thermotogota</taxon>
        <taxon>Thermotogae</taxon>
        <taxon>Thermotogales</taxon>
        <taxon>Fervidobacteriaceae</taxon>
        <taxon>Thermosipho</taxon>
    </lineage>
</organism>
<dbReference type="EMBL" id="CP007389">
    <property type="protein sequence ID" value="APT74922.1"/>
    <property type="molecule type" value="Genomic_DNA"/>
</dbReference>
<reference evidence="1 2" key="1">
    <citation type="submission" date="2014-02" db="EMBL/GenBank/DDBJ databases">
        <title>Diversity of Thermotogales isolates from hydrothermal vents.</title>
        <authorList>
            <person name="Haverkamp T.H.A."/>
            <person name="Lossouarn J."/>
            <person name="Geslin C."/>
            <person name="Nesbo C.L."/>
        </authorList>
    </citation>
    <scope>NUCLEOTIDE SEQUENCE [LARGE SCALE GENOMIC DNA]</scope>
    <source>
        <strain evidence="1 2">431</strain>
    </source>
</reference>
<sequence length="84" mass="9694">MKVYYADGEFKVPVYTNEHTKGFFNRVEDLLNDIRTTILKNSSIILYKSKSDETLGLLITVNNEEEVKQKIKSTIDSFFATINL</sequence>
<dbReference type="RefSeq" id="WP_012057683.1">
    <property type="nucleotide sequence ID" value="NZ_CP007389.1"/>
</dbReference>
<name>A0ABM6GHA5_9BACT</name>
<gene>
    <name evidence="1" type="ORF">BW47_07865</name>
</gene>